<feature type="non-terminal residue" evidence="2">
    <location>
        <position position="1"/>
    </location>
</feature>
<protein>
    <submittedName>
        <fullName evidence="2">Uncharacterized protein</fullName>
    </submittedName>
</protein>
<dbReference type="Proteomes" id="UP000824469">
    <property type="component" value="Unassembled WGS sequence"/>
</dbReference>
<sequence>VFPAEACDTVGGESCQGKIGVEVKLNPESSSSSSKASPKIEDVDREYIDYNSSPKT</sequence>
<evidence type="ECO:0000313" key="2">
    <source>
        <dbReference type="EMBL" id="KAH9329290.1"/>
    </source>
</evidence>
<dbReference type="EMBL" id="JAHRHJ020000001">
    <property type="protein sequence ID" value="KAH9329290.1"/>
    <property type="molecule type" value="Genomic_DNA"/>
</dbReference>
<dbReference type="GO" id="GO:0009507">
    <property type="term" value="C:chloroplast"/>
    <property type="evidence" value="ECO:0007669"/>
    <property type="project" value="InterPro"/>
</dbReference>
<dbReference type="AlphaFoldDB" id="A0AA38GWU1"/>
<feature type="compositionally biased region" description="Basic and acidic residues" evidence="1">
    <location>
        <begin position="38"/>
        <end position="48"/>
    </location>
</feature>
<accession>A0AA38GWU1</accession>
<organism evidence="2 3">
    <name type="scientific">Taxus chinensis</name>
    <name type="common">Chinese yew</name>
    <name type="synonym">Taxus wallichiana var. chinensis</name>
    <dbReference type="NCBI Taxonomy" id="29808"/>
    <lineage>
        <taxon>Eukaryota</taxon>
        <taxon>Viridiplantae</taxon>
        <taxon>Streptophyta</taxon>
        <taxon>Embryophyta</taxon>
        <taxon>Tracheophyta</taxon>
        <taxon>Spermatophyta</taxon>
        <taxon>Pinopsida</taxon>
        <taxon>Pinidae</taxon>
        <taxon>Conifers II</taxon>
        <taxon>Cupressales</taxon>
        <taxon>Taxaceae</taxon>
        <taxon>Taxus</taxon>
    </lineage>
</organism>
<evidence type="ECO:0000256" key="1">
    <source>
        <dbReference type="SAM" id="MobiDB-lite"/>
    </source>
</evidence>
<dbReference type="PANTHER" id="PTHR36762">
    <property type="entry name" value="LIGHT-REGULATED PROTEIN 1, CHLOROPLASTIC"/>
    <property type="match status" value="1"/>
</dbReference>
<reference evidence="2 3" key="1">
    <citation type="journal article" date="2021" name="Nat. Plants">
        <title>The Taxus genome provides insights into paclitaxel biosynthesis.</title>
        <authorList>
            <person name="Xiong X."/>
            <person name="Gou J."/>
            <person name="Liao Q."/>
            <person name="Li Y."/>
            <person name="Zhou Q."/>
            <person name="Bi G."/>
            <person name="Li C."/>
            <person name="Du R."/>
            <person name="Wang X."/>
            <person name="Sun T."/>
            <person name="Guo L."/>
            <person name="Liang H."/>
            <person name="Lu P."/>
            <person name="Wu Y."/>
            <person name="Zhang Z."/>
            <person name="Ro D.K."/>
            <person name="Shang Y."/>
            <person name="Huang S."/>
            <person name="Yan J."/>
        </authorList>
    </citation>
    <scope>NUCLEOTIDE SEQUENCE [LARGE SCALE GENOMIC DNA]</scope>
    <source>
        <strain evidence="2">Ta-2019</strain>
    </source>
</reference>
<dbReference type="Pfam" id="PF07207">
    <property type="entry name" value="Lir1"/>
    <property type="match status" value="1"/>
</dbReference>
<comment type="caution">
    <text evidence="2">The sequence shown here is derived from an EMBL/GenBank/DDBJ whole genome shotgun (WGS) entry which is preliminary data.</text>
</comment>
<keyword evidence="3" id="KW-1185">Reference proteome</keyword>
<proteinExistence type="predicted"/>
<dbReference type="InterPro" id="IPR009856">
    <property type="entry name" value="Lir1"/>
</dbReference>
<gene>
    <name evidence="2" type="ORF">KI387_001398</name>
</gene>
<feature type="non-terminal residue" evidence="2">
    <location>
        <position position="56"/>
    </location>
</feature>
<evidence type="ECO:0000313" key="3">
    <source>
        <dbReference type="Proteomes" id="UP000824469"/>
    </source>
</evidence>
<feature type="region of interest" description="Disordered" evidence="1">
    <location>
        <begin position="26"/>
        <end position="56"/>
    </location>
</feature>
<dbReference type="PANTHER" id="PTHR36762:SF2">
    <property type="entry name" value="LIGHT-REGULATED PROTEIN 1, CHLOROPLASTIC"/>
    <property type="match status" value="1"/>
</dbReference>
<name>A0AA38GWU1_TAXCH</name>